<evidence type="ECO:0000313" key="1">
    <source>
        <dbReference type="EMBL" id="RAI42535.1"/>
    </source>
</evidence>
<dbReference type="AlphaFoldDB" id="A0A327KY73"/>
<gene>
    <name evidence="1" type="ORF">CH341_19060</name>
</gene>
<reference evidence="1 2" key="1">
    <citation type="submission" date="2017-07" db="EMBL/GenBank/DDBJ databases">
        <title>Draft Genome Sequences of Select Purple Nonsulfur Bacteria.</title>
        <authorList>
            <person name="Lasarre B."/>
            <person name="Mckinlay J.B."/>
        </authorList>
    </citation>
    <scope>NUCLEOTIDE SEQUENCE [LARGE SCALE GENOMIC DNA]</scope>
    <source>
        <strain evidence="1 2">DSM 5909</strain>
    </source>
</reference>
<protein>
    <submittedName>
        <fullName evidence="1">Uncharacterized protein</fullName>
    </submittedName>
</protein>
<keyword evidence="2" id="KW-1185">Reference proteome</keyword>
<proteinExistence type="predicted"/>
<dbReference type="Proteomes" id="UP000249130">
    <property type="component" value="Unassembled WGS sequence"/>
</dbReference>
<dbReference type="OrthoDB" id="8243867at2"/>
<comment type="caution">
    <text evidence="1">The sequence shown here is derived from an EMBL/GenBank/DDBJ whole genome shotgun (WGS) entry which is preliminary data.</text>
</comment>
<name>A0A327KY73_9BRAD</name>
<organism evidence="1 2">
    <name type="scientific">Rhodoplanes roseus</name>
    <dbReference type="NCBI Taxonomy" id="29409"/>
    <lineage>
        <taxon>Bacteria</taxon>
        <taxon>Pseudomonadati</taxon>
        <taxon>Pseudomonadota</taxon>
        <taxon>Alphaproteobacteria</taxon>
        <taxon>Hyphomicrobiales</taxon>
        <taxon>Nitrobacteraceae</taxon>
        <taxon>Rhodoplanes</taxon>
    </lineage>
</organism>
<accession>A0A327KY73</accession>
<evidence type="ECO:0000313" key="2">
    <source>
        <dbReference type="Proteomes" id="UP000249130"/>
    </source>
</evidence>
<dbReference type="EMBL" id="NPEX01000146">
    <property type="protein sequence ID" value="RAI42535.1"/>
    <property type="molecule type" value="Genomic_DNA"/>
</dbReference>
<sequence length="69" mass="7588">MASRQHRLDAFPGEGVPPPGAACELLCEDHIGTYALPYPCQWRDGGWQNLETGVPVKAGVVAWRRLADR</sequence>